<gene>
    <name evidence="2" type="ORF">J2Y69_003569</name>
</gene>
<evidence type="ECO:0000256" key="1">
    <source>
        <dbReference type="SAM" id="Coils"/>
    </source>
</evidence>
<dbReference type="EMBL" id="JAVDUM010000019">
    <property type="protein sequence ID" value="MDR6868943.1"/>
    <property type="molecule type" value="Genomic_DNA"/>
</dbReference>
<evidence type="ECO:0000313" key="3">
    <source>
        <dbReference type="Proteomes" id="UP001259347"/>
    </source>
</evidence>
<dbReference type="RefSeq" id="WP_310023232.1">
    <property type="nucleotide sequence ID" value="NZ_JAVDUM010000019.1"/>
</dbReference>
<sequence length="50" mass="5448">MTVDTARDRLSAARSAVIRAEGELAAAIRRRDEAEEDLYRAEEEDLGGAA</sequence>
<keyword evidence="1" id="KW-0175">Coiled coil</keyword>
<comment type="caution">
    <text evidence="2">The sequence shown here is derived from an EMBL/GenBank/DDBJ whole genome shotgun (WGS) entry which is preliminary data.</text>
</comment>
<keyword evidence="3" id="KW-1185">Reference proteome</keyword>
<feature type="coiled-coil region" evidence="1">
    <location>
        <begin position="17"/>
        <end position="44"/>
    </location>
</feature>
<evidence type="ECO:0000313" key="2">
    <source>
        <dbReference type="EMBL" id="MDR6868943.1"/>
    </source>
</evidence>
<proteinExistence type="predicted"/>
<name>A0ABU1SIW0_9MICO</name>
<dbReference type="Proteomes" id="UP001259347">
    <property type="component" value="Unassembled WGS sequence"/>
</dbReference>
<organism evidence="2 3">
    <name type="scientific">Microbacterium resistens</name>
    <dbReference type="NCBI Taxonomy" id="156977"/>
    <lineage>
        <taxon>Bacteria</taxon>
        <taxon>Bacillati</taxon>
        <taxon>Actinomycetota</taxon>
        <taxon>Actinomycetes</taxon>
        <taxon>Micrococcales</taxon>
        <taxon>Microbacteriaceae</taxon>
        <taxon>Microbacterium</taxon>
    </lineage>
</organism>
<protein>
    <submittedName>
        <fullName evidence="2">Phosphate uptake regulator</fullName>
    </submittedName>
</protein>
<reference evidence="2 3" key="1">
    <citation type="submission" date="2023-07" db="EMBL/GenBank/DDBJ databases">
        <title>Sorghum-associated microbial communities from plants grown in Nebraska, USA.</title>
        <authorList>
            <person name="Schachtman D."/>
        </authorList>
    </citation>
    <scope>NUCLEOTIDE SEQUENCE [LARGE SCALE GENOMIC DNA]</scope>
    <source>
        <strain evidence="2 3">2980</strain>
    </source>
</reference>
<accession>A0ABU1SIW0</accession>